<dbReference type="Proteomes" id="UP000004057">
    <property type="component" value="Unassembled WGS sequence"/>
</dbReference>
<sequence>MKKILWILLCSIPMQLTIYTFGCKGFNYGSNPPHLKPIEPPEEVKDINYYLQLKEKNQKLFEKAKKEIDELNSSESIQEICGSSRMCSELQEIIDANMVEMYEYQAIVYDCDYQILFLENDGDFSDKKIRENAIAIIKNENDILKKQLKLMTTSSDPYREDEINKVKNLIKTCEEILEKLNKENENKI</sequence>
<dbReference type="AlphaFoldDB" id="A0AAI9T387"/>
<comment type="caution">
    <text evidence="2">The sequence shown here is derived from an EMBL/GenBank/DDBJ whole genome shotgun (WGS) entry which is preliminary data.</text>
</comment>
<dbReference type="EMBL" id="AGBZ02000004">
    <property type="protein sequence ID" value="KAI92265.1"/>
    <property type="molecule type" value="Genomic_DNA"/>
</dbReference>
<proteinExistence type="predicted"/>
<evidence type="ECO:0000313" key="2">
    <source>
        <dbReference type="EMBL" id="KAI92265.1"/>
    </source>
</evidence>
<dbReference type="RefSeq" id="WP_004028639.1">
    <property type="nucleotide sequence ID" value="NZ_AGBZ02000004.1"/>
</dbReference>
<name>A0AAI9T387_SPIME</name>
<gene>
    <name evidence="2" type="ORF">SPM_005950</name>
</gene>
<reference evidence="2 3" key="1">
    <citation type="journal article" date="2012" name="J. Proteome Res.">
        <title>Application of Spiroplasma melliferum proteogenomic profiling for the discovery of virulence factors and pathogenicity mechanisms in host-associated spiroplasmas.</title>
        <authorList>
            <person name="Alexeev D."/>
            <person name="Kostrjukova E."/>
            <person name="Aliper A."/>
            <person name="Popenko A."/>
            <person name="Bazaleev N."/>
            <person name="Tyakht A."/>
            <person name="Selezneva O."/>
            <person name="Akopian T."/>
            <person name="Prichodko E."/>
            <person name="Kondratov I."/>
            <person name="Chukin M."/>
            <person name="Demina I."/>
            <person name="Galyamina M."/>
            <person name="Kamashev D."/>
            <person name="Vanyushkina A."/>
            <person name="Ladygina V."/>
            <person name="Levitskii S."/>
            <person name="Lazarev V."/>
            <person name="Govorun V."/>
        </authorList>
    </citation>
    <scope>NUCLEOTIDE SEQUENCE [LARGE SCALE GENOMIC DNA]</scope>
    <source>
        <strain evidence="2 3">KC3</strain>
    </source>
</reference>
<keyword evidence="1" id="KW-0175">Coiled coil</keyword>
<protein>
    <submittedName>
        <fullName evidence="2">Uncharacterized protein</fullName>
    </submittedName>
</protein>
<accession>A0AAI9T387</accession>
<evidence type="ECO:0000313" key="3">
    <source>
        <dbReference type="Proteomes" id="UP000004057"/>
    </source>
</evidence>
<organism evidence="2 3">
    <name type="scientific">Spiroplasma melliferum KC3</name>
    <dbReference type="NCBI Taxonomy" id="570509"/>
    <lineage>
        <taxon>Bacteria</taxon>
        <taxon>Bacillati</taxon>
        <taxon>Mycoplasmatota</taxon>
        <taxon>Mollicutes</taxon>
        <taxon>Entomoplasmatales</taxon>
        <taxon>Spiroplasmataceae</taxon>
        <taxon>Spiroplasma</taxon>
    </lineage>
</organism>
<feature type="coiled-coil region" evidence="1">
    <location>
        <begin position="159"/>
        <end position="186"/>
    </location>
</feature>
<evidence type="ECO:0000256" key="1">
    <source>
        <dbReference type="SAM" id="Coils"/>
    </source>
</evidence>